<dbReference type="InterPro" id="IPR036423">
    <property type="entry name" value="SOD-like_Cu/Zn_dom_sf"/>
</dbReference>
<evidence type="ECO:0000313" key="13">
    <source>
        <dbReference type="Proteomes" id="UP000440578"/>
    </source>
</evidence>
<feature type="region of interest" description="Disordered" evidence="10">
    <location>
        <begin position="105"/>
        <end position="124"/>
    </location>
</feature>
<comment type="caution">
    <text evidence="12">The sequence shown here is derived from an EMBL/GenBank/DDBJ whole genome shotgun (WGS) entry which is preliminary data.</text>
</comment>
<dbReference type="PROSITE" id="PS00087">
    <property type="entry name" value="SOD_CU_ZN_1"/>
    <property type="match status" value="1"/>
</dbReference>
<dbReference type="InterPro" id="IPR018152">
    <property type="entry name" value="SOD_Cu/Zn_BS"/>
</dbReference>
<accession>A0A6A4V891</accession>
<sequence length="193" mass="19752">MVDIKLTVSVTAALLVGAVVGGLVGHFAVPSSDQNVPKMVPTEAQCVLQGASSGSGVRGTISFRRSGEEITVTGTVSGLSMGKHGFHIHQTGSTANECKAAKGHFNPHGAHHGSPSSDDRHVGDLGNIEADANQLANVNIRDSRIRFAGDGNILGRSLVIHSEEDDLGLGGQSDSRTTGHAGARLACCIIGAV</sequence>
<dbReference type="EC" id="1.15.1.1" evidence="9"/>
<comment type="cofactor">
    <cofactor evidence="9">
        <name>Zn(2+)</name>
        <dbReference type="ChEBI" id="CHEBI:29105"/>
    </cofactor>
    <text evidence="9">Binds 1 zinc ion per subunit.</text>
</comment>
<dbReference type="Gene3D" id="2.60.40.200">
    <property type="entry name" value="Superoxide dismutase, copper/zinc binding domain"/>
    <property type="match status" value="1"/>
</dbReference>
<dbReference type="AlphaFoldDB" id="A0A6A4V891"/>
<evidence type="ECO:0000256" key="10">
    <source>
        <dbReference type="SAM" id="MobiDB-lite"/>
    </source>
</evidence>
<keyword evidence="7" id="KW-1015">Disulfide bond</keyword>
<evidence type="ECO:0000313" key="12">
    <source>
        <dbReference type="EMBL" id="KAF0290806.1"/>
    </source>
</evidence>
<dbReference type="InterPro" id="IPR001424">
    <property type="entry name" value="SOD_Cu_Zn_dom"/>
</dbReference>
<keyword evidence="3 9" id="KW-0862">Zinc</keyword>
<proteinExistence type="inferred from homology"/>
<evidence type="ECO:0000256" key="4">
    <source>
        <dbReference type="ARBA" id="ARBA00022862"/>
    </source>
</evidence>
<keyword evidence="4" id="KW-0049">Antioxidant</keyword>
<comment type="function">
    <text evidence="9">Destroys radicals which are normally produced within the cells and which are toxic to biological systems.</text>
</comment>
<reference evidence="12 13" key="1">
    <citation type="submission" date="2019-07" db="EMBL/GenBank/DDBJ databases">
        <title>Draft genome assembly of a fouling barnacle, Amphibalanus amphitrite (Darwin, 1854): The first reference genome for Thecostraca.</title>
        <authorList>
            <person name="Kim W."/>
        </authorList>
    </citation>
    <scope>NUCLEOTIDE SEQUENCE [LARGE SCALE GENOMIC DNA]</scope>
    <source>
        <strain evidence="12">SNU_AA5</strain>
        <tissue evidence="12">Soma without cirri and trophi</tissue>
    </source>
</reference>
<evidence type="ECO:0000256" key="5">
    <source>
        <dbReference type="ARBA" id="ARBA00023002"/>
    </source>
</evidence>
<evidence type="ECO:0000256" key="1">
    <source>
        <dbReference type="ARBA" id="ARBA00010457"/>
    </source>
</evidence>
<protein>
    <recommendedName>
        <fullName evidence="9">Superoxide dismutase [Cu-Zn]</fullName>
        <ecNumber evidence="9">1.15.1.1</ecNumber>
    </recommendedName>
</protein>
<evidence type="ECO:0000256" key="3">
    <source>
        <dbReference type="ARBA" id="ARBA00022833"/>
    </source>
</evidence>
<evidence type="ECO:0000259" key="11">
    <source>
        <dbReference type="Pfam" id="PF00080"/>
    </source>
</evidence>
<evidence type="ECO:0000256" key="9">
    <source>
        <dbReference type="RuleBase" id="RU000393"/>
    </source>
</evidence>
<organism evidence="12 13">
    <name type="scientific">Amphibalanus amphitrite</name>
    <name type="common">Striped barnacle</name>
    <name type="synonym">Balanus amphitrite</name>
    <dbReference type="NCBI Taxonomy" id="1232801"/>
    <lineage>
        <taxon>Eukaryota</taxon>
        <taxon>Metazoa</taxon>
        <taxon>Ecdysozoa</taxon>
        <taxon>Arthropoda</taxon>
        <taxon>Crustacea</taxon>
        <taxon>Multicrustacea</taxon>
        <taxon>Cirripedia</taxon>
        <taxon>Thoracica</taxon>
        <taxon>Thoracicalcarea</taxon>
        <taxon>Balanomorpha</taxon>
        <taxon>Balanoidea</taxon>
        <taxon>Balanidae</taxon>
        <taxon>Amphibalaninae</taxon>
        <taxon>Amphibalanus</taxon>
    </lineage>
</organism>
<dbReference type="PRINTS" id="PR00068">
    <property type="entry name" value="CUZNDISMTASE"/>
</dbReference>
<dbReference type="OrthoDB" id="2015551at2759"/>
<evidence type="ECO:0000256" key="2">
    <source>
        <dbReference type="ARBA" id="ARBA00022723"/>
    </source>
</evidence>
<name>A0A6A4V891_AMPAM</name>
<keyword evidence="5 9" id="KW-0560">Oxidoreductase</keyword>
<keyword evidence="6 9" id="KW-0186">Copper</keyword>
<comment type="cofactor">
    <cofactor evidence="9">
        <name>Cu cation</name>
        <dbReference type="ChEBI" id="CHEBI:23378"/>
    </cofactor>
    <text evidence="9">Binds 1 copper ion per subunit.</text>
</comment>
<dbReference type="PANTHER" id="PTHR10003">
    <property type="entry name" value="SUPEROXIDE DISMUTASE CU-ZN -RELATED"/>
    <property type="match status" value="1"/>
</dbReference>
<dbReference type="SUPFAM" id="SSF49329">
    <property type="entry name" value="Cu,Zn superoxide dismutase-like"/>
    <property type="match status" value="1"/>
</dbReference>
<dbReference type="InterPro" id="IPR024134">
    <property type="entry name" value="SOD_Cu/Zn_/chaperone"/>
</dbReference>
<evidence type="ECO:0000256" key="6">
    <source>
        <dbReference type="ARBA" id="ARBA00023008"/>
    </source>
</evidence>
<evidence type="ECO:0000256" key="8">
    <source>
        <dbReference type="ARBA" id="ARBA00049204"/>
    </source>
</evidence>
<dbReference type="PROSITE" id="PS00332">
    <property type="entry name" value="SOD_CU_ZN_2"/>
    <property type="match status" value="1"/>
</dbReference>
<dbReference type="FunFam" id="2.60.40.200:FF:000003">
    <property type="entry name" value="Superoxide dismutase [Cu-Zn], chloroplastic"/>
    <property type="match status" value="1"/>
</dbReference>
<dbReference type="Pfam" id="PF00080">
    <property type="entry name" value="Sod_Cu"/>
    <property type="match status" value="1"/>
</dbReference>
<dbReference type="Proteomes" id="UP000440578">
    <property type="component" value="Unassembled WGS sequence"/>
</dbReference>
<gene>
    <name evidence="12" type="primary">SODC_1</name>
    <name evidence="12" type="ORF">FJT64_011076</name>
</gene>
<dbReference type="EMBL" id="VIIS01001930">
    <property type="protein sequence ID" value="KAF0290806.1"/>
    <property type="molecule type" value="Genomic_DNA"/>
</dbReference>
<comment type="similarity">
    <text evidence="1 9">Belongs to the Cu-Zn superoxide dismutase family.</text>
</comment>
<feature type="domain" description="Superoxide dismutase copper/zinc binding" evidence="11">
    <location>
        <begin position="57"/>
        <end position="190"/>
    </location>
</feature>
<comment type="catalytic activity">
    <reaction evidence="8 9">
        <text>2 superoxide + 2 H(+) = H2O2 + O2</text>
        <dbReference type="Rhea" id="RHEA:20696"/>
        <dbReference type="ChEBI" id="CHEBI:15378"/>
        <dbReference type="ChEBI" id="CHEBI:15379"/>
        <dbReference type="ChEBI" id="CHEBI:16240"/>
        <dbReference type="ChEBI" id="CHEBI:18421"/>
        <dbReference type="EC" id="1.15.1.1"/>
    </reaction>
</comment>
<dbReference type="GO" id="GO:0004784">
    <property type="term" value="F:superoxide dismutase activity"/>
    <property type="evidence" value="ECO:0007669"/>
    <property type="project" value="UniProtKB-EC"/>
</dbReference>
<dbReference type="GO" id="GO:0005507">
    <property type="term" value="F:copper ion binding"/>
    <property type="evidence" value="ECO:0007669"/>
    <property type="project" value="InterPro"/>
</dbReference>
<keyword evidence="2 9" id="KW-0479">Metal-binding</keyword>
<dbReference type="CDD" id="cd00305">
    <property type="entry name" value="Cu-Zn_Superoxide_Dismutase"/>
    <property type="match status" value="1"/>
</dbReference>
<keyword evidence="13" id="KW-1185">Reference proteome</keyword>
<evidence type="ECO:0000256" key="7">
    <source>
        <dbReference type="ARBA" id="ARBA00023157"/>
    </source>
</evidence>